<dbReference type="CDD" id="cd05379">
    <property type="entry name" value="CAP_bacterial"/>
    <property type="match status" value="1"/>
</dbReference>
<evidence type="ECO:0000313" key="3">
    <source>
        <dbReference type="Proteomes" id="UP001171945"/>
    </source>
</evidence>
<dbReference type="InterPro" id="IPR014044">
    <property type="entry name" value="CAP_dom"/>
</dbReference>
<name>A0ABT7VW02_9GAMM</name>
<dbReference type="SUPFAM" id="SSF55797">
    <property type="entry name" value="PR-1-like"/>
    <property type="match status" value="1"/>
</dbReference>
<proteinExistence type="predicted"/>
<dbReference type="Pfam" id="PF00188">
    <property type="entry name" value="CAP"/>
    <property type="match status" value="1"/>
</dbReference>
<evidence type="ECO:0000313" key="2">
    <source>
        <dbReference type="EMBL" id="MDM8563726.1"/>
    </source>
</evidence>
<protein>
    <submittedName>
        <fullName evidence="2">CAP domain-containing protein</fullName>
    </submittedName>
</protein>
<feature type="non-terminal residue" evidence="2">
    <location>
        <position position="389"/>
    </location>
</feature>
<dbReference type="PANTHER" id="PTHR31157:SF1">
    <property type="entry name" value="SCP DOMAIN-CONTAINING PROTEIN"/>
    <property type="match status" value="1"/>
</dbReference>
<dbReference type="Proteomes" id="UP001171945">
    <property type="component" value="Unassembled WGS sequence"/>
</dbReference>
<keyword evidence="3" id="KW-1185">Reference proteome</keyword>
<feature type="domain" description="SCP" evidence="1">
    <location>
        <begin position="6"/>
        <end position="115"/>
    </location>
</feature>
<dbReference type="Gene3D" id="3.40.33.10">
    <property type="entry name" value="CAP"/>
    <property type="match status" value="1"/>
</dbReference>
<reference evidence="2" key="1">
    <citation type="submission" date="2023-06" db="EMBL/GenBank/DDBJ databases">
        <title>Uncultivated large filamentous bacteria from sulfidic sediments reveal new species and different genomic features in energy metabolism and defense.</title>
        <authorList>
            <person name="Fonseca A."/>
        </authorList>
    </citation>
    <scope>NUCLEOTIDE SEQUENCE</scope>
    <source>
        <strain evidence="2">HSG4</strain>
    </source>
</reference>
<dbReference type="EMBL" id="JAUCGM010000832">
    <property type="protein sequence ID" value="MDM8563726.1"/>
    <property type="molecule type" value="Genomic_DNA"/>
</dbReference>
<sequence>MEQAYAYLNQIRASANLTEFSPNPQLEIAAFNHANYLVDNVMTGHYEVPGTFGFTGISPKDRTINAGYRSLSVSENVSTGNANSIDSLDRLMSAIYHRLGFLDFVNNEIGIGIAKVSLEEPKSYSAYTYNMGNSEYNALCEGPAFSGKGRYYFNACEPNVNINANTYKNVKIKAMGNNPNIVVWPVNDDQNIQPVFFEENPDPLPDYSVSGYPISIQFNPLVFTQVNISTFKLYQEQDNSEIQPTRLLSQSTDPNGKLSTLQYALFPLKRLEWNKAYWAEVEYTSNLGMETLKWRFETRDLGVPIFTVQGEHEEILIPKNTPTFVVYIPPTLNFPNIGRINYTFPPGAIVETAFEDSNTLWINLSAKIAQKINFNFSGERHFVVKITVE</sequence>
<gene>
    <name evidence="2" type="ORF">QUF54_10270</name>
</gene>
<dbReference type="PANTHER" id="PTHR31157">
    <property type="entry name" value="SCP DOMAIN-CONTAINING PROTEIN"/>
    <property type="match status" value="1"/>
</dbReference>
<accession>A0ABT7VW02</accession>
<comment type="caution">
    <text evidence="2">The sequence shown here is derived from an EMBL/GenBank/DDBJ whole genome shotgun (WGS) entry which is preliminary data.</text>
</comment>
<dbReference type="InterPro" id="IPR035940">
    <property type="entry name" value="CAP_sf"/>
</dbReference>
<evidence type="ECO:0000259" key="1">
    <source>
        <dbReference type="Pfam" id="PF00188"/>
    </source>
</evidence>
<organism evidence="2 3">
    <name type="scientific">Candidatus Marithioploca araucensis</name>
    <dbReference type="NCBI Taxonomy" id="70273"/>
    <lineage>
        <taxon>Bacteria</taxon>
        <taxon>Pseudomonadati</taxon>
        <taxon>Pseudomonadota</taxon>
        <taxon>Gammaproteobacteria</taxon>
        <taxon>Thiotrichales</taxon>
        <taxon>Thiotrichaceae</taxon>
        <taxon>Candidatus Marithioploca</taxon>
    </lineage>
</organism>